<proteinExistence type="predicted"/>
<dbReference type="SUPFAM" id="SSF49562">
    <property type="entry name" value="C2 domain (Calcium/lipid-binding domain, CaLB)"/>
    <property type="match status" value="1"/>
</dbReference>
<dbReference type="PANTHER" id="PTHR32246">
    <property type="entry name" value="INGRESSION PROTEIN FIC1"/>
    <property type="match status" value="1"/>
</dbReference>
<gene>
    <name evidence="3" type="ordered locus">MTR_2g033730</name>
</gene>
<dbReference type="InterPro" id="IPR000008">
    <property type="entry name" value="C2_dom"/>
</dbReference>
<protein>
    <submittedName>
        <fullName evidence="3">SRC2-like protein, putative</fullName>
    </submittedName>
</protein>
<evidence type="ECO:0000313" key="5">
    <source>
        <dbReference type="Proteomes" id="UP000002051"/>
    </source>
</evidence>
<dbReference type="GO" id="GO:0006952">
    <property type="term" value="P:defense response"/>
    <property type="evidence" value="ECO:0007669"/>
    <property type="project" value="InterPro"/>
</dbReference>
<dbReference type="InterPro" id="IPR035892">
    <property type="entry name" value="C2_domain_sf"/>
</dbReference>
<dbReference type="PANTHER" id="PTHR32246:SF100">
    <property type="entry name" value="PROTEIN SRC2"/>
    <property type="match status" value="1"/>
</dbReference>
<accession>A0A0C3V0S0</accession>
<dbReference type="AlphaFoldDB" id="G7IMR8"/>
<dbReference type="PaxDb" id="3880-AES64959"/>
<reference evidence="4" key="3">
    <citation type="submission" date="2015-04" db="UniProtKB">
        <authorList>
            <consortium name="EnsemblPlants"/>
        </authorList>
    </citation>
    <scope>IDENTIFICATION</scope>
    <source>
        <strain evidence="4">cv. Jemalong A17</strain>
    </source>
</reference>
<evidence type="ECO:0000313" key="3">
    <source>
        <dbReference type="EMBL" id="AES64959.2"/>
    </source>
</evidence>
<dbReference type="Gene3D" id="2.60.40.150">
    <property type="entry name" value="C2 domain"/>
    <property type="match status" value="1"/>
</dbReference>
<dbReference type="SMART" id="SM00239">
    <property type="entry name" value="C2"/>
    <property type="match status" value="1"/>
</dbReference>
<dbReference type="PROSITE" id="PS50004">
    <property type="entry name" value="C2"/>
    <property type="match status" value="1"/>
</dbReference>
<evidence type="ECO:0000259" key="2">
    <source>
        <dbReference type="PROSITE" id="PS50004"/>
    </source>
</evidence>
<keyword evidence="5" id="KW-1185">Reference proteome</keyword>
<evidence type="ECO:0000313" key="4">
    <source>
        <dbReference type="EnsemblPlants" id="AES64959"/>
    </source>
</evidence>
<reference evidence="3 5" key="2">
    <citation type="journal article" date="2014" name="BMC Genomics">
        <title>An improved genome release (version Mt4.0) for the model legume Medicago truncatula.</title>
        <authorList>
            <person name="Tang H."/>
            <person name="Krishnakumar V."/>
            <person name="Bidwell S."/>
            <person name="Rosen B."/>
            <person name="Chan A."/>
            <person name="Zhou S."/>
            <person name="Gentzbittel L."/>
            <person name="Childs K.L."/>
            <person name="Yandell M."/>
            <person name="Gundlach H."/>
            <person name="Mayer K.F."/>
            <person name="Schwartz D.C."/>
            <person name="Town C.D."/>
        </authorList>
    </citation>
    <scope>GENOME REANNOTATION</scope>
    <source>
        <strain evidence="4 5">cv. Jemalong A17</strain>
    </source>
</reference>
<sequence>MDQSIMEYRTLEIKMISAKDVKDVTPFFQKLKVFAYVSIKGDPLNPQTEVTDADGYNKRNPEWNSSLKFTFKESLANQDRLFLKIHLGAKLNFPNKLIGTVNIPLKELFDNPAGHQLSYQVRKINSEKSRGTLNLSYKLGDRPPPPKTMKEPVKAPGEVFTNDIPGDPEACNDVDTLVEKLVDELAVEEPKGSLIEGAKDQAIHVSEIVASLARPASGVQLTVKVDGTMLLAQKTCSTLKEVQLVEGHATHMNDSPPVVVESRCQADVGRVETLKEKVIKPINMPLRKCMSSCHPEAGWSMVSGPWSLEWLSNQHHGDAGVISSSKKMKKSVERCEDGHNYEVELPKRKKVVVQRTSTLAKEATTKMQN</sequence>
<dbReference type="EMBL" id="CM001218">
    <property type="protein sequence ID" value="AES64959.2"/>
    <property type="molecule type" value="Genomic_DNA"/>
</dbReference>
<dbReference type="HOGENOM" id="CLU_750924_0_0_1"/>
<accession>G7IMR8</accession>
<feature type="domain" description="C2" evidence="2">
    <location>
        <begin position="1"/>
        <end position="119"/>
    </location>
</feature>
<feature type="region of interest" description="Disordered" evidence="1">
    <location>
        <begin position="134"/>
        <end position="166"/>
    </location>
</feature>
<dbReference type="Pfam" id="PF00168">
    <property type="entry name" value="C2"/>
    <property type="match status" value="1"/>
</dbReference>
<dbReference type="EnsemblPlants" id="AES64959">
    <property type="protein sequence ID" value="AES64959"/>
    <property type="gene ID" value="MTR_2g033730"/>
</dbReference>
<evidence type="ECO:0000256" key="1">
    <source>
        <dbReference type="SAM" id="MobiDB-lite"/>
    </source>
</evidence>
<name>G7IMR8_MEDTR</name>
<dbReference type="InterPro" id="IPR044750">
    <property type="entry name" value="C2_SRC2/BAP"/>
</dbReference>
<reference evidence="3 5" key="1">
    <citation type="journal article" date="2011" name="Nature">
        <title>The Medicago genome provides insight into the evolution of rhizobial symbioses.</title>
        <authorList>
            <person name="Young N.D."/>
            <person name="Debelle F."/>
            <person name="Oldroyd G.E."/>
            <person name="Geurts R."/>
            <person name="Cannon S.B."/>
            <person name="Udvardi M.K."/>
            <person name="Benedito V.A."/>
            <person name="Mayer K.F."/>
            <person name="Gouzy J."/>
            <person name="Schoof H."/>
            <person name="Van de Peer Y."/>
            <person name="Proost S."/>
            <person name="Cook D.R."/>
            <person name="Meyers B.C."/>
            <person name="Spannagl M."/>
            <person name="Cheung F."/>
            <person name="De Mita S."/>
            <person name="Krishnakumar V."/>
            <person name="Gundlach H."/>
            <person name="Zhou S."/>
            <person name="Mudge J."/>
            <person name="Bharti A.K."/>
            <person name="Murray J.D."/>
            <person name="Naoumkina M.A."/>
            <person name="Rosen B."/>
            <person name="Silverstein K.A."/>
            <person name="Tang H."/>
            <person name="Rombauts S."/>
            <person name="Zhao P.X."/>
            <person name="Zhou P."/>
            <person name="Barbe V."/>
            <person name="Bardou P."/>
            <person name="Bechner M."/>
            <person name="Bellec A."/>
            <person name="Berger A."/>
            <person name="Berges H."/>
            <person name="Bidwell S."/>
            <person name="Bisseling T."/>
            <person name="Choisne N."/>
            <person name="Couloux A."/>
            <person name="Denny R."/>
            <person name="Deshpande S."/>
            <person name="Dai X."/>
            <person name="Doyle J.J."/>
            <person name="Dudez A.M."/>
            <person name="Farmer A.D."/>
            <person name="Fouteau S."/>
            <person name="Franken C."/>
            <person name="Gibelin C."/>
            <person name="Gish J."/>
            <person name="Goldstein S."/>
            <person name="Gonzalez A.J."/>
            <person name="Green P.J."/>
            <person name="Hallab A."/>
            <person name="Hartog M."/>
            <person name="Hua A."/>
            <person name="Humphray S.J."/>
            <person name="Jeong D.H."/>
            <person name="Jing Y."/>
            <person name="Jocker A."/>
            <person name="Kenton S.M."/>
            <person name="Kim D.J."/>
            <person name="Klee K."/>
            <person name="Lai H."/>
            <person name="Lang C."/>
            <person name="Lin S."/>
            <person name="Macmil S.L."/>
            <person name="Magdelenat G."/>
            <person name="Matthews L."/>
            <person name="McCorrison J."/>
            <person name="Monaghan E.L."/>
            <person name="Mun J.H."/>
            <person name="Najar F.Z."/>
            <person name="Nicholson C."/>
            <person name="Noirot C."/>
            <person name="O'Bleness M."/>
            <person name="Paule C.R."/>
            <person name="Poulain J."/>
            <person name="Prion F."/>
            <person name="Qin B."/>
            <person name="Qu C."/>
            <person name="Retzel E.F."/>
            <person name="Riddle C."/>
            <person name="Sallet E."/>
            <person name="Samain S."/>
            <person name="Samson N."/>
            <person name="Sanders I."/>
            <person name="Saurat O."/>
            <person name="Scarpelli C."/>
            <person name="Schiex T."/>
            <person name="Segurens B."/>
            <person name="Severin A.J."/>
            <person name="Sherrier D.J."/>
            <person name="Shi R."/>
            <person name="Sims S."/>
            <person name="Singer S.R."/>
            <person name="Sinharoy S."/>
            <person name="Sterck L."/>
            <person name="Viollet A."/>
            <person name="Wang B.B."/>
            <person name="Wang K."/>
            <person name="Wang M."/>
            <person name="Wang X."/>
            <person name="Warfsmann J."/>
            <person name="Weissenbach J."/>
            <person name="White D.D."/>
            <person name="White J.D."/>
            <person name="Wiley G.B."/>
            <person name="Wincker P."/>
            <person name="Xing Y."/>
            <person name="Yang L."/>
            <person name="Yao Z."/>
            <person name="Ying F."/>
            <person name="Zhai J."/>
            <person name="Zhou L."/>
            <person name="Zuber A."/>
            <person name="Denarie J."/>
            <person name="Dixon R.A."/>
            <person name="May G.D."/>
            <person name="Schwartz D.C."/>
            <person name="Rogers J."/>
            <person name="Quetier F."/>
            <person name="Town C.D."/>
            <person name="Roe B.A."/>
        </authorList>
    </citation>
    <scope>NUCLEOTIDE SEQUENCE [LARGE SCALE GENOMIC DNA]</scope>
    <source>
        <strain evidence="3">A17</strain>
        <strain evidence="4 5">cv. Jemalong A17</strain>
    </source>
</reference>
<dbReference type="CDD" id="cd04051">
    <property type="entry name" value="C2_SRC2_like"/>
    <property type="match status" value="1"/>
</dbReference>
<dbReference type="STRING" id="3880.G7IMR8"/>
<organism evidence="3 5">
    <name type="scientific">Medicago truncatula</name>
    <name type="common">Barrel medic</name>
    <name type="synonym">Medicago tribuloides</name>
    <dbReference type="NCBI Taxonomy" id="3880"/>
    <lineage>
        <taxon>Eukaryota</taxon>
        <taxon>Viridiplantae</taxon>
        <taxon>Streptophyta</taxon>
        <taxon>Embryophyta</taxon>
        <taxon>Tracheophyta</taxon>
        <taxon>Spermatophyta</taxon>
        <taxon>Magnoliopsida</taxon>
        <taxon>eudicotyledons</taxon>
        <taxon>Gunneridae</taxon>
        <taxon>Pentapetalae</taxon>
        <taxon>rosids</taxon>
        <taxon>fabids</taxon>
        <taxon>Fabales</taxon>
        <taxon>Fabaceae</taxon>
        <taxon>Papilionoideae</taxon>
        <taxon>50 kb inversion clade</taxon>
        <taxon>NPAAA clade</taxon>
        <taxon>Hologalegina</taxon>
        <taxon>IRL clade</taxon>
        <taxon>Trifolieae</taxon>
        <taxon>Medicago</taxon>
    </lineage>
</organism>
<dbReference type="Proteomes" id="UP000002051">
    <property type="component" value="Chromosome 2"/>
</dbReference>